<evidence type="ECO:0000256" key="13">
    <source>
        <dbReference type="ARBA" id="ARBA00075535"/>
    </source>
</evidence>
<dbReference type="SUPFAM" id="SSF57850">
    <property type="entry name" value="RING/U-box"/>
    <property type="match status" value="1"/>
</dbReference>
<evidence type="ECO:0000256" key="8">
    <source>
        <dbReference type="ARBA" id="ARBA00022771"/>
    </source>
</evidence>
<feature type="compositionally biased region" description="Pro residues" evidence="15">
    <location>
        <begin position="611"/>
        <end position="624"/>
    </location>
</feature>
<dbReference type="SMART" id="SM00184">
    <property type="entry name" value="RING"/>
    <property type="match status" value="1"/>
</dbReference>
<feature type="domain" description="RING-type" evidence="16">
    <location>
        <begin position="134"/>
        <end position="200"/>
    </location>
</feature>
<comment type="catalytic activity">
    <reaction evidence="1">
        <text>S-ubiquitinyl-[E2 ubiquitin-conjugating enzyme]-L-cysteine + [acceptor protein]-L-lysine = [E2 ubiquitin-conjugating enzyme]-L-cysteine + N(6)-ubiquitinyl-[acceptor protein]-L-lysine.</text>
        <dbReference type="EC" id="2.3.2.27"/>
    </reaction>
</comment>
<dbReference type="GO" id="GO:0008270">
    <property type="term" value="F:zinc ion binding"/>
    <property type="evidence" value="ECO:0007669"/>
    <property type="project" value="UniProtKB-KW"/>
</dbReference>
<dbReference type="PROSITE" id="PS50089">
    <property type="entry name" value="ZF_RING_2"/>
    <property type="match status" value="1"/>
</dbReference>
<dbReference type="InterPro" id="IPR013083">
    <property type="entry name" value="Znf_RING/FYVE/PHD"/>
</dbReference>
<keyword evidence="6" id="KW-0808">Transferase</keyword>
<dbReference type="FunFam" id="3.10.110.10:FF:000052">
    <property type="entry name" value="Putative e3 ubiquitin-protein ligase rnf25"/>
    <property type="match status" value="1"/>
</dbReference>
<feature type="compositionally biased region" description="Basic residues" evidence="15">
    <location>
        <begin position="525"/>
        <end position="544"/>
    </location>
</feature>
<feature type="domain" description="RWD" evidence="17">
    <location>
        <begin position="18"/>
        <end position="127"/>
    </location>
</feature>
<feature type="region of interest" description="Disordered" evidence="15">
    <location>
        <begin position="278"/>
        <end position="662"/>
    </location>
</feature>
<dbReference type="GO" id="GO:0016567">
    <property type="term" value="P:protein ubiquitination"/>
    <property type="evidence" value="ECO:0007669"/>
    <property type="project" value="TreeGrafter"/>
</dbReference>
<feature type="compositionally biased region" description="Basic residues" evidence="15">
    <location>
        <begin position="321"/>
        <end position="332"/>
    </location>
</feature>
<evidence type="ECO:0000256" key="14">
    <source>
        <dbReference type="PROSITE-ProRule" id="PRU00175"/>
    </source>
</evidence>
<dbReference type="InterPro" id="IPR001841">
    <property type="entry name" value="Znf_RING"/>
</dbReference>
<sequence length="675" mass="75902">MAGDVNRPEFQRLQSIQEEVEVLESIYLDDLLVDHEHGISPCVISICLHPSTGDSVEQKYVCLTLVMELSSKYPDEAPKIMIKNPRGLADEEINRTFQKLQDLASEREGSPMLYELIELAKESLTEGNIPHGQCVICLECFHEDEEFTRTDCYHYFHCHCLYRHIDHTMKLIKQEEEEQARLGAIHLQQPKMEAVCPVCRTPIAFDIDSLRQAVPPTTGSDHFFLTEELKEMQENMKQLLLKQKAKGGIIDLEEEKNKYLISSSSSGTNLVALENTQQSASVAPAQQGTDRDKPSVKKCIDSDKVDEGIKKGYRPSSGRHTYSHHGRGRGRGRPYSGRREVRPSQRSPREHRHKAAPAKDKPTSENLKTTDDAISNKRLQNENVEKGKEIDPNSDLKKSGVDTRNRAVDTLNSGSDNPEKTLKTAENDQEAITKNDKDHLLERKEEEESKDAIQESKVEGGHVSSPSSVRQFHRERGYDKGKGRGHYANTNGRNNRRYHTGKPAHDNKNFSKDGADDEVLDHGVNGHHQRGKTSRPQSGRRRREKPSSDGNNYAHGKSNQLKSRDKSHNKLEDESRTNANSTPDQTGGKNDELSLNSIAEKLSATVVKTTRPPPGFKLEGPPPNLQGDFRTDCALSASFSNDLKKDNKPRRPPPGFKALANDLLENKKGLVEEDR</sequence>
<dbReference type="PANTHER" id="PTHR13198">
    <property type="entry name" value="RING FINGER PROTEIN 25"/>
    <property type="match status" value="1"/>
</dbReference>
<gene>
    <name evidence="19" type="primary">LOC106151083</name>
</gene>
<protein>
    <recommendedName>
        <fullName evidence="12">E3 ubiquitin-protein ligase RNF25</fullName>
        <ecNumber evidence="4">2.3.2.27</ecNumber>
    </recommendedName>
    <alternativeName>
        <fullName evidence="13">RING finger protein 25</fullName>
    </alternativeName>
</protein>
<dbReference type="InterPro" id="IPR016135">
    <property type="entry name" value="UBQ-conjugating_enzyme/RWD"/>
</dbReference>
<keyword evidence="10" id="KW-0862">Zinc</keyword>
<dbReference type="SUPFAM" id="SSF54495">
    <property type="entry name" value="UBC-like"/>
    <property type="match status" value="1"/>
</dbReference>
<evidence type="ECO:0000259" key="17">
    <source>
        <dbReference type="PROSITE" id="PS50908"/>
    </source>
</evidence>
<dbReference type="AlphaFoldDB" id="A0A1S3H2C2"/>
<dbReference type="Gene3D" id="3.30.40.10">
    <property type="entry name" value="Zinc/RING finger domain, C3HC4 (zinc finger)"/>
    <property type="match status" value="1"/>
</dbReference>
<dbReference type="SMART" id="SM00591">
    <property type="entry name" value="RWD"/>
    <property type="match status" value="1"/>
</dbReference>
<dbReference type="FunFam" id="3.30.40.10:FF:000215">
    <property type="entry name" value="E3 ubiquitin-protein ligase RNF25"/>
    <property type="match status" value="1"/>
</dbReference>
<evidence type="ECO:0000256" key="12">
    <source>
        <dbReference type="ARBA" id="ARBA00067354"/>
    </source>
</evidence>
<dbReference type="STRING" id="7574.A0A1S3H2C2"/>
<dbReference type="GO" id="GO:0061630">
    <property type="term" value="F:ubiquitin protein ligase activity"/>
    <property type="evidence" value="ECO:0007669"/>
    <property type="project" value="UniProtKB-EC"/>
</dbReference>
<evidence type="ECO:0000256" key="2">
    <source>
        <dbReference type="ARBA" id="ARBA00004496"/>
    </source>
</evidence>
<dbReference type="Gene3D" id="3.10.110.10">
    <property type="entry name" value="Ubiquitin Conjugating Enzyme"/>
    <property type="match status" value="1"/>
</dbReference>
<keyword evidence="5" id="KW-0963">Cytoplasm</keyword>
<dbReference type="CDD" id="cd23818">
    <property type="entry name" value="RWD_RNF25"/>
    <property type="match status" value="1"/>
</dbReference>
<organism evidence="18 19">
    <name type="scientific">Lingula anatina</name>
    <name type="common">Brachiopod</name>
    <name type="synonym">Lingula unguis</name>
    <dbReference type="NCBI Taxonomy" id="7574"/>
    <lineage>
        <taxon>Eukaryota</taxon>
        <taxon>Metazoa</taxon>
        <taxon>Spiralia</taxon>
        <taxon>Lophotrochozoa</taxon>
        <taxon>Brachiopoda</taxon>
        <taxon>Linguliformea</taxon>
        <taxon>Lingulata</taxon>
        <taxon>Lingulida</taxon>
        <taxon>Linguloidea</taxon>
        <taxon>Lingulidae</taxon>
        <taxon>Lingula</taxon>
    </lineage>
</organism>
<keyword evidence="18" id="KW-1185">Reference proteome</keyword>
<dbReference type="GO" id="GO:0005634">
    <property type="term" value="C:nucleus"/>
    <property type="evidence" value="ECO:0007669"/>
    <property type="project" value="TreeGrafter"/>
</dbReference>
<proteinExistence type="inferred from homology"/>
<dbReference type="RefSeq" id="XP_013379626.1">
    <property type="nucleotide sequence ID" value="XM_013524172.1"/>
</dbReference>
<dbReference type="GeneID" id="106151083"/>
<dbReference type="InterPro" id="IPR006575">
    <property type="entry name" value="RWD_dom"/>
</dbReference>
<feature type="compositionally biased region" description="Basic and acidic residues" evidence="15">
    <location>
        <begin position="417"/>
        <end position="460"/>
    </location>
</feature>
<evidence type="ECO:0000256" key="4">
    <source>
        <dbReference type="ARBA" id="ARBA00012483"/>
    </source>
</evidence>
<reference evidence="19" key="1">
    <citation type="submission" date="2025-08" db="UniProtKB">
        <authorList>
            <consortium name="RefSeq"/>
        </authorList>
    </citation>
    <scope>IDENTIFICATION</scope>
    <source>
        <tissue evidence="19">Gonads</tissue>
    </source>
</reference>
<keyword evidence="8 14" id="KW-0863">Zinc-finger</keyword>
<comment type="subcellular location">
    <subcellularLocation>
        <location evidence="2">Cytoplasm</location>
    </subcellularLocation>
</comment>
<evidence type="ECO:0000259" key="16">
    <source>
        <dbReference type="PROSITE" id="PS50089"/>
    </source>
</evidence>
<comment type="pathway">
    <text evidence="3">Protein modification; protein ubiquitination.</text>
</comment>
<evidence type="ECO:0000256" key="9">
    <source>
        <dbReference type="ARBA" id="ARBA00022786"/>
    </source>
</evidence>
<evidence type="ECO:0000256" key="5">
    <source>
        <dbReference type="ARBA" id="ARBA00022490"/>
    </source>
</evidence>
<dbReference type="InParanoid" id="A0A1S3H2C2"/>
<keyword evidence="9" id="KW-0833">Ubl conjugation pathway</keyword>
<dbReference type="OrthoDB" id="432311at2759"/>
<dbReference type="Pfam" id="PF05773">
    <property type="entry name" value="RWD"/>
    <property type="match status" value="1"/>
</dbReference>
<evidence type="ECO:0000256" key="15">
    <source>
        <dbReference type="SAM" id="MobiDB-lite"/>
    </source>
</evidence>
<keyword evidence="7" id="KW-0479">Metal-binding</keyword>
<evidence type="ECO:0000313" key="18">
    <source>
        <dbReference type="Proteomes" id="UP000085678"/>
    </source>
</evidence>
<evidence type="ECO:0000256" key="6">
    <source>
        <dbReference type="ARBA" id="ARBA00022679"/>
    </source>
</evidence>
<evidence type="ECO:0000313" key="19">
    <source>
        <dbReference type="RefSeq" id="XP_013379626.1"/>
    </source>
</evidence>
<feature type="compositionally biased region" description="Polar residues" evidence="15">
    <location>
        <begin position="278"/>
        <end position="288"/>
    </location>
</feature>
<feature type="compositionally biased region" description="Basic and acidic residues" evidence="15">
    <location>
        <begin position="503"/>
        <end position="514"/>
    </location>
</feature>
<dbReference type="GO" id="GO:0005737">
    <property type="term" value="C:cytoplasm"/>
    <property type="evidence" value="ECO:0007669"/>
    <property type="project" value="UniProtKB-SubCell"/>
</dbReference>
<dbReference type="KEGG" id="lak:106151083"/>
<feature type="compositionally biased region" description="Basic and acidic residues" evidence="15">
    <location>
        <begin position="357"/>
        <end position="407"/>
    </location>
</feature>
<evidence type="ECO:0000256" key="10">
    <source>
        <dbReference type="ARBA" id="ARBA00022833"/>
    </source>
</evidence>
<dbReference type="InterPro" id="IPR039133">
    <property type="entry name" value="RNF25"/>
</dbReference>
<feature type="compositionally biased region" description="Polar residues" evidence="15">
    <location>
        <begin position="577"/>
        <end position="597"/>
    </location>
</feature>
<feature type="compositionally biased region" description="Basic and acidic residues" evidence="15">
    <location>
        <begin position="289"/>
        <end position="310"/>
    </location>
</feature>
<dbReference type="PANTHER" id="PTHR13198:SF4">
    <property type="entry name" value="E3 UBIQUITIN-PROTEIN LIGASE RNF25"/>
    <property type="match status" value="1"/>
</dbReference>
<dbReference type="PROSITE" id="PS50908">
    <property type="entry name" value="RWD"/>
    <property type="match status" value="1"/>
</dbReference>
<accession>A0A1S3H2C2</accession>
<feature type="compositionally biased region" description="Basic and acidic residues" evidence="15">
    <location>
        <begin position="562"/>
        <end position="576"/>
    </location>
</feature>
<feature type="compositionally biased region" description="Basic and acidic residues" evidence="15">
    <location>
        <begin position="472"/>
        <end position="482"/>
    </location>
</feature>
<dbReference type="CDD" id="cd16470">
    <property type="entry name" value="RING-H2_RNF25"/>
    <property type="match status" value="1"/>
</dbReference>
<evidence type="ECO:0000256" key="3">
    <source>
        <dbReference type="ARBA" id="ARBA00004906"/>
    </source>
</evidence>
<name>A0A1S3H2C2_LINAN</name>
<evidence type="ECO:0000256" key="1">
    <source>
        <dbReference type="ARBA" id="ARBA00000900"/>
    </source>
</evidence>
<evidence type="ECO:0000256" key="7">
    <source>
        <dbReference type="ARBA" id="ARBA00022723"/>
    </source>
</evidence>
<evidence type="ECO:0000256" key="11">
    <source>
        <dbReference type="ARBA" id="ARBA00060737"/>
    </source>
</evidence>
<dbReference type="Proteomes" id="UP000085678">
    <property type="component" value="Unplaced"/>
</dbReference>
<comment type="similarity">
    <text evidence="11">Belongs to the RNF25 family.</text>
</comment>
<dbReference type="EC" id="2.3.2.27" evidence="4"/>